<sequence length="177" mass="19694">MQESRSFLTSFDDSSKLLEEFSGLSPCSSATRTLNWLATLMEVTTESPRKCHLAPKGNLYSPFPTEWNGMQSTQRNRTEGKFSFYSVRLEDIVGPFPQNCSYPFRLKVDFQAGRSKLLAISFPSKKSHVVINFIALPAGSIEEQRAGAKQTSTNLPPATAFYSATPCTSIIMSYTKL</sequence>
<evidence type="ECO:0000313" key="2">
    <source>
        <dbReference type="WBParaSite" id="nRc.2.0.1.t42019-RA"/>
    </source>
</evidence>
<accession>A0A915KSZ2</accession>
<protein>
    <submittedName>
        <fullName evidence="2">Uncharacterized protein</fullName>
    </submittedName>
</protein>
<dbReference type="Proteomes" id="UP000887565">
    <property type="component" value="Unplaced"/>
</dbReference>
<proteinExistence type="predicted"/>
<keyword evidence="1" id="KW-1185">Reference proteome</keyword>
<name>A0A915KSZ2_ROMCU</name>
<organism evidence="1 2">
    <name type="scientific">Romanomermis culicivorax</name>
    <name type="common">Nematode worm</name>
    <dbReference type="NCBI Taxonomy" id="13658"/>
    <lineage>
        <taxon>Eukaryota</taxon>
        <taxon>Metazoa</taxon>
        <taxon>Ecdysozoa</taxon>
        <taxon>Nematoda</taxon>
        <taxon>Enoplea</taxon>
        <taxon>Dorylaimia</taxon>
        <taxon>Mermithida</taxon>
        <taxon>Mermithoidea</taxon>
        <taxon>Mermithidae</taxon>
        <taxon>Romanomermis</taxon>
    </lineage>
</organism>
<dbReference type="WBParaSite" id="nRc.2.0.1.t42019-RA">
    <property type="protein sequence ID" value="nRc.2.0.1.t42019-RA"/>
    <property type="gene ID" value="nRc.2.0.1.g42019"/>
</dbReference>
<evidence type="ECO:0000313" key="1">
    <source>
        <dbReference type="Proteomes" id="UP000887565"/>
    </source>
</evidence>
<dbReference type="AlphaFoldDB" id="A0A915KSZ2"/>
<reference evidence="2" key="1">
    <citation type="submission" date="2022-11" db="UniProtKB">
        <authorList>
            <consortium name="WormBaseParasite"/>
        </authorList>
    </citation>
    <scope>IDENTIFICATION</scope>
</reference>